<evidence type="ECO:0000259" key="1">
    <source>
        <dbReference type="Pfam" id="PF14498"/>
    </source>
</evidence>
<dbReference type="GO" id="GO:0016787">
    <property type="term" value="F:hydrolase activity"/>
    <property type="evidence" value="ECO:0007669"/>
    <property type="project" value="UniProtKB-KW"/>
</dbReference>
<gene>
    <name evidence="4" type="ORF">ACFPK0_12615</name>
</gene>
<evidence type="ECO:0000259" key="3">
    <source>
        <dbReference type="Pfam" id="PF22124"/>
    </source>
</evidence>
<dbReference type="Pfam" id="PF22124">
    <property type="entry name" value="Glyco_hydro_95_cat"/>
    <property type="match status" value="1"/>
</dbReference>
<dbReference type="InterPro" id="IPR008928">
    <property type="entry name" value="6-hairpin_glycosidase_sf"/>
</dbReference>
<dbReference type="InterPro" id="IPR012341">
    <property type="entry name" value="6hp_glycosidase-like_sf"/>
</dbReference>
<name>A0ABW0JYA8_9GAMM</name>
<dbReference type="Pfam" id="PF21307">
    <property type="entry name" value="Glyco_hydro_95_C"/>
    <property type="match status" value="1"/>
</dbReference>
<feature type="domain" description="Glycosyl hydrolase family 95 catalytic" evidence="3">
    <location>
        <begin position="308"/>
        <end position="720"/>
    </location>
</feature>
<dbReference type="PANTHER" id="PTHR31084">
    <property type="entry name" value="ALPHA-L-FUCOSIDASE 2"/>
    <property type="match status" value="1"/>
</dbReference>
<dbReference type="EMBL" id="JBHSMM010000002">
    <property type="protein sequence ID" value="MFC5440862.1"/>
    <property type="molecule type" value="Genomic_DNA"/>
</dbReference>
<sequence length="803" mass="88323">MLIPNPPARRRGKARVYLMLAVVAVVLGLFSGASLAAQNLQLHYDAPANTFNEALPLGNGRMGVMVYGGVQQARYSLSEITMFSGSRYDGADRKDAVNYLPKIRQLLLEGRNVDAEQLTNQHFTWSGEGANAHYGTYQGLGTLTLDFAANAAPVSDYRRRLDILSATSEVRYTQDGVRYRREMFVSAPDQVMVLHLNADRTGALNFVAKLDRAERATVEGDGANGLLMHGELDSGGSGKGLTFAARVRVIAPGASVHADAHGIRVEHGTDVTVLISEATDYDGFAGRHTADPVAASATDLQRVANRSVAQLHAVHVADFRSWFDRFSLQLGSVDSAREAMSTRARLDAYGDGGDPGFAALYFQYARYLLISSSRPGGLPANLQGLWAEGTSTPWNGDYHTNVNIEMNYWPAEPTGLGELVQPLFALTASLQQPGAKTAQRYYGARGWVVHTLTNLWGFTAPGAEASWGVWQGAPAWLGFHIWDHYRYTGDRDFLRRYYPVLRGAAQFYADVLIEEPSHHWLVTAPSSSPENTVYMDDGRKAAIVMGPTMDEQLIRFLFGAVIEASQDLHVDTDFRRELETKRARLAPIQISLDGRIQEYLKPYREVEVHHRHVSHLWGLFPGNQIDLAETPKLAAAAARSLDVRGDDSTGWSEAYKVNLWAHLGDGNRALHLLDVLFKPASRDTRLGHEWAGTYPNLFNAGPPFQIDGNFGATSGMVEMLMQSEPGQLDLLPALPDAWSQGEVRGLHARGGFVIDMRWAKGKLVEASVRSLRGGDCVVRYGKRQVSLSTKAGQTYKLHPADFL</sequence>
<dbReference type="InterPro" id="IPR054363">
    <property type="entry name" value="GH95_cat"/>
</dbReference>
<evidence type="ECO:0000313" key="5">
    <source>
        <dbReference type="Proteomes" id="UP001596018"/>
    </source>
</evidence>
<dbReference type="Gene3D" id="2.70.98.50">
    <property type="entry name" value="putative glycoside hydrolase family protein from bacillus halodurans"/>
    <property type="match status" value="1"/>
</dbReference>
<comment type="caution">
    <text evidence="4">The sequence shown here is derived from an EMBL/GenBank/DDBJ whole genome shotgun (WGS) entry which is preliminary data.</text>
</comment>
<dbReference type="InterPro" id="IPR016518">
    <property type="entry name" value="Alpha-L-fucosidase"/>
</dbReference>
<keyword evidence="4" id="KW-0378">Hydrolase</keyword>
<dbReference type="Gene3D" id="1.50.10.10">
    <property type="match status" value="1"/>
</dbReference>
<feature type="domain" description="Alpha fucosidase A-like C-terminal" evidence="2">
    <location>
        <begin position="722"/>
        <end position="790"/>
    </location>
</feature>
<evidence type="ECO:0000259" key="2">
    <source>
        <dbReference type="Pfam" id="PF21307"/>
    </source>
</evidence>
<dbReference type="PANTHER" id="PTHR31084:SF0">
    <property type="entry name" value="ALPHA-L-FUCOSIDASE 2"/>
    <property type="match status" value="1"/>
</dbReference>
<reference evidence="5" key="1">
    <citation type="journal article" date="2019" name="Int. J. Syst. Evol. Microbiol.">
        <title>The Global Catalogue of Microorganisms (GCM) 10K type strain sequencing project: providing services to taxonomists for standard genome sequencing and annotation.</title>
        <authorList>
            <consortium name="The Broad Institute Genomics Platform"/>
            <consortium name="The Broad Institute Genome Sequencing Center for Infectious Disease"/>
            <person name="Wu L."/>
            <person name="Ma J."/>
        </authorList>
    </citation>
    <scope>NUCLEOTIDE SEQUENCE [LARGE SCALE GENOMIC DNA]</scope>
    <source>
        <strain evidence="5">KACC 12822</strain>
    </source>
</reference>
<dbReference type="Pfam" id="PF14498">
    <property type="entry name" value="Glyco_hyd_65N_2"/>
    <property type="match status" value="1"/>
</dbReference>
<dbReference type="Proteomes" id="UP001596018">
    <property type="component" value="Unassembled WGS sequence"/>
</dbReference>
<feature type="domain" description="Glycosyl hydrolase family 95 N-terminal" evidence="1">
    <location>
        <begin position="42"/>
        <end position="282"/>
    </location>
</feature>
<evidence type="ECO:0000313" key="4">
    <source>
        <dbReference type="EMBL" id="MFC5440862.1"/>
    </source>
</evidence>
<organism evidence="4 5">
    <name type="scientific">Rhodanobacter ginsenosidimutans</name>
    <dbReference type="NCBI Taxonomy" id="490571"/>
    <lineage>
        <taxon>Bacteria</taxon>
        <taxon>Pseudomonadati</taxon>
        <taxon>Pseudomonadota</taxon>
        <taxon>Gammaproteobacteria</taxon>
        <taxon>Lysobacterales</taxon>
        <taxon>Rhodanobacteraceae</taxon>
        <taxon>Rhodanobacter</taxon>
    </lineage>
</organism>
<protein>
    <submittedName>
        <fullName evidence="4">Glycoside hydrolase N-terminal domain-containing protein</fullName>
    </submittedName>
</protein>
<accession>A0ABW0JYA8</accession>
<dbReference type="InterPro" id="IPR049053">
    <property type="entry name" value="AFCA-like_C"/>
</dbReference>
<dbReference type="RefSeq" id="WP_377341174.1">
    <property type="nucleotide sequence ID" value="NZ_JALBWS010000013.1"/>
</dbReference>
<keyword evidence="5" id="KW-1185">Reference proteome</keyword>
<dbReference type="InterPro" id="IPR027414">
    <property type="entry name" value="GH95_N_dom"/>
</dbReference>
<dbReference type="PIRSF" id="PIRSF007663">
    <property type="entry name" value="UCP007663"/>
    <property type="match status" value="1"/>
</dbReference>
<proteinExistence type="predicted"/>
<dbReference type="SUPFAM" id="SSF48208">
    <property type="entry name" value="Six-hairpin glycosidases"/>
    <property type="match status" value="1"/>
</dbReference>